<feature type="compositionally biased region" description="Acidic residues" evidence="1">
    <location>
        <begin position="12"/>
        <end position="25"/>
    </location>
</feature>
<proteinExistence type="predicted"/>
<dbReference type="EMBL" id="BSYO01000008">
    <property type="protein sequence ID" value="GMH08340.1"/>
    <property type="molecule type" value="Genomic_DNA"/>
</dbReference>
<dbReference type="AlphaFoldDB" id="A0AAD3XL30"/>
<gene>
    <name evidence="2" type="ORF">Nepgr_010180</name>
</gene>
<dbReference type="Proteomes" id="UP001279734">
    <property type="component" value="Unassembled WGS sequence"/>
</dbReference>
<reference evidence="2" key="1">
    <citation type="submission" date="2023-05" db="EMBL/GenBank/DDBJ databases">
        <title>Nepenthes gracilis genome sequencing.</title>
        <authorList>
            <person name="Fukushima K."/>
        </authorList>
    </citation>
    <scope>NUCLEOTIDE SEQUENCE</scope>
    <source>
        <strain evidence="2">SING2019-196</strain>
    </source>
</reference>
<evidence type="ECO:0000313" key="2">
    <source>
        <dbReference type="EMBL" id="GMH08340.1"/>
    </source>
</evidence>
<keyword evidence="3" id="KW-1185">Reference proteome</keyword>
<sequence length="147" mass="16062">MSIGAPKPEVQTPEDDDSELDDEPEGGYPIPCRLLGNSMKTTLETAPTITGNTDTKVFSVDMSDGKKHLTVLASSIASTANTSTESPMAGLRNSKTMTVPVGRSFKRLLRAESAEDFVEEPLISAVIKLRLRSYPTFDEEGRRRDEI</sequence>
<feature type="region of interest" description="Disordered" evidence="1">
    <location>
        <begin position="1"/>
        <end position="35"/>
    </location>
</feature>
<comment type="caution">
    <text evidence="2">The sequence shown here is derived from an EMBL/GenBank/DDBJ whole genome shotgun (WGS) entry which is preliminary data.</text>
</comment>
<organism evidence="2 3">
    <name type="scientific">Nepenthes gracilis</name>
    <name type="common">Slender pitcher plant</name>
    <dbReference type="NCBI Taxonomy" id="150966"/>
    <lineage>
        <taxon>Eukaryota</taxon>
        <taxon>Viridiplantae</taxon>
        <taxon>Streptophyta</taxon>
        <taxon>Embryophyta</taxon>
        <taxon>Tracheophyta</taxon>
        <taxon>Spermatophyta</taxon>
        <taxon>Magnoliopsida</taxon>
        <taxon>eudicotyledons</taxon>
        <taxon>Gunneridae</taxon>
        <taxon>Pentapetalae</taxon>
        <taxon>Caryophyllales</taxon>
        <taxon>Nepenthaceae</taxon>
        <taxon>Nepenthes</taxon>
    </lineage>
</organism>
<evidence type="ECO:0000313" key="3">
    <source>
        <dbReference type="Proteomes" id="UP001279734"/>
    </source>
</evidence>
<evidence type="ECO:0000256" key="1">
    <source>
        <dbReference type="SAM" id="MobiDB-lite"/>
    </source>
</evidence>
<accession>A0AAD3XL30</accession>
<protein>
    <submittedName>
        <fullName evidence="2">Uncharacterized protein</fullName>
    </submittedName>
</protein>
<name>A0AAD3XL30_NEPGR</name>